<proteinExistence type="predicted"/>
<dbReference type="AlphaFoldDB" id="A0AA36BCV2"/>
<gene>
    <name evidence="1" type="ORF">OCTVUL_1B024003</name>
</gene>
<dbReference type="EMBL" id="OX597826">
    <property type="protein sequence ID" value="CAI9731713.1"/>
    <property type="molecule type" value="Genomic_DNA"/>
</dbReference>
<sequence length="75" mass="8025">MDYTCNPATPIPLGASANPSSSFLPVALLSSDQESTSAAMLKALLDLTREVQLFHVSQTQSSRDRALITTDQSVE</sequence>
<reference evidence="1" key="1">
    <citation type="submission" date="2023-08" db="EMBL/GenBank/DDBJ databases">
        <authorList>
            <person name="Alioto T."/>
            <person name="Alioto T."/>
            <person name="Gomez Garrido J."/>
        </authorList>
    </citation>
    <scope>NUCLEOTIDE SEQUENCE</scope>
</reference>
<organism evidence="1 2">
    <name type="scientific">Octopus vulgaris</name>
    <name type="common">Common octopus</name>
    <dbReference type="NCBI Taxonomy" id="6645"/>
    <lineage>
        <taxon>Eukaryota</taxon>
        <taxon>Metazoa</taxon>
        <taxon>Spiralia</taxon>
        <taxon>Lophotrochozoa</taxon>
        <taxon>Mollusca</taxon>
        <taxon>Cephalopoda</taxon>
        <taxon>Coleoidea</taxon>
        <taxon>Octopodiformes</taxon>
        <taxon>Octopoda</taxon>
        <taxon>Incirrata</taxon>
        <taxon>Octopodidae</taxon>
        <taxon>Octopus</taxon>
    </lineage>
</organism>
<evidence type="ECO:0000313" key="2">
    <source>
        <dbReference type="Proteomes" id="UP001162480"/>
    </source>
</evidence>
<name>A0AA36BCV2_OCTVU</name>
<dbReference type="Proteomes" id="UP001162480">
    <property type="component" value="Chromosome 13"/>
</dbReference>
<keyword evidence="2" id="KW-1185">Reference proteome</keyword>
<evidence type="ECO:0000313" key="1">
    <source>
        <dbReference type="EMBL" id="CAI9731713.1"/>
    </source>
</evidence>
<accession>A0AA36BCV2</accession>
<protein>
    <submittedName>
        <fullName evidence="1">Uncharacterized protein</fullName>
    </submittedName>
</protein>